<evidence type="ECO:0000313" key="3">
    <source>
        <dbReference type="EMBL" id="RUO18564.1"/>
    </source>
</evidence>
<evidence type="ECO:0000313" key="2">
    <source>
        <dbReference type="EMBL" id="RAJ93310.1"/>
    </source>
</evidence>
<name>A0A327WW28_9GAMM</name>
<protein>
    <submittedName>
        <fullName evidence="2">YcxB-like protein</fullName>
    </submittedName>
</protein>
<accession>A0A327WW28</accession>
<dbReference type="EMBL" id="PIPK01000019">
    <property type="protein sequence ID" value="RUO18564.1"/>
    <property type="molecule type" value="Genomic_DNA"/>
</dbReference>
<dbReference type="Pfam" id="PF14317">
    <property type="entry name" value="YcxB"/>
    <property type="match status" value="1"/>
</dbReference>
<dbReference type="OrthoDB" id="7065406at2"/>
<reference evidence="2 4" key="2">
    <citation type="submission" date="2018-06" db="EMBL/GenBank/DDBJ databases">
        <title>Genomic Encyclopedia of Type Strains, Phase III (KMG-III): the genomes of soil and plant-associated and newly described type strains.</title>
        <authorList>
            <person name="Whitman W."/>
        </authorList>
    </citation>
    <scope>NUCLEOTIDE SEQUENCE [LARGE SCALE GENOMIC DNA]</scope>
    <source>
        <strain evidence="2 4">CGMCC 1.15366</strain>
    </source>
</reference>
<sequence>MFSTKIRYTYAEYKSIVDAVMLQELGHPASAKWHVQLFSHPICFCIFMYKSITEGTCEFVFTADGFERVSNSGSTQMQWSNIGRVVDIKDAFLLIGATDGIAPLPKRCFSQEQISLIKSWAGGKLASEL</sequence>
<evidence type="ECO:0000313" key="4">
    <source>
        <dbReference type="Proteomes" id="UP000249203"/>
    </source>
</evidence>
<proteinExistence type="predicted"/>
<gene>
    <name evidence="2" type="ORF">B0I24_12037</name>
    <name evidence="3" type="ORF">CWE07_13785</name>
</gene>
<organism evidence="2 4">
    <name type="scientific">Aliidiomarina maris</name>
    <dbReference type="NCBI Taxonomy" id="531312"/>
    <lineage>
        <taxon>Bacteria</taxon>
        <taxon>Pseudomonadati</taxon>
        <taxon>Pseudomonadota</taxon>
        <taxon>Gammaproteobacteria</taxon>
        <taxon>Alteromonadales</taxon>
        <taxon>Idiomarinaceae</taxon>
        <taxon>Aliidiomarina</taxon>
    </lineage>
</organism>
<evidence type="ECO:0000313" key="5">
    <source>
        <dbReference type="Proteomes" id="UP000287865"/>
    </source>
</evidence>
<dbReference type="AlphaFoldDB" id="A0A327WW28"/>
<dbReference type="InterPro" id="IPR025588">
    <property type="entry name" value="YcxB-like_C"/>
</dbReference>
<dbReference type="Proteomes" id="UP000287865">
    <property type="component" value="Unassembled WGS sequence"/>
</dbReference>
<dbReference type="EMBL" id="QLMD01000020">
    <property type="protein sequence ID" value="RAJ93310.1"/>
    <property type="molecule type" value="Genomic_DNA"/>
</dbReference>
<evidence type="ECO:0000259" key="1">
    <source>
        <dbReference type="Pfam" id="PF14317"/>
    </source>
</evidence>
<keyword evidence="5" id="KW-1185">Reference proteome</keyword>
<dbReference type="RefSeq" id="WP_111570501.1">
    <property type="nucleotide sequence ID" value="NZ_PIPK01000019.1"/>
</dbReference>
<feature type="domain" description="YcxB-like C-terminal" evidence="1">
    <location>
        <begin position="61"/>
        <end position="120"/>
    </location>
</feature>
<reference evidence="3 5" key="1">
    <citation type="journal article" date="2018" name="Front. Microbiol.">
        <title>Genome-Based Analysis Reveals the Taxonomy and Diversity of the Family Idiomarinaceae.</title>
        <authorList>
            <person name="Liu Y."/>
            <person name="Lai Q."/>
            <person name="Shao Z."/>
        </authorList>
    </citation>
    <scope>NUCLEOTIDE SEQUENCE [LARGE SCALE GENOMIC DNA]</scope>
    <source>
        <strain evidence="3 5">CF12-14</strain>
    </source>
</reference>
<comment type="caution">
    <text evidence="2">The sequence shown here is derived from an EMBL/GenBank/DDBJ whole genome shotgun (WGS) entry which is preliminary data.</text>
</comment>
<dbReference type="Proteomes" id="UP000249203">
    <property type="component" value="Unassembled WGS sequence"/>
</dbReference>